<dbReference type="Pfam" id="PF00528">
    <property type="entry name" value="BPD_transp_1"/>
    <property type="match status" value="1"/>
</dbReference>
<feature type="compositionally biased region" description="Low complexity" evidence="8">
    <location>
        <begin position="575"/>
        <end position="586"/>
    </location>
</feature>
<comment type="subcellular location">
    <subcellularLocation>
        <location evidence="1 7">Cell membrane</location>
        <topology evidence="1 7">Multi-pass membrane protein</topology>
    </subcellularLocation>
</comment>
<dbReference type="GO" id="GO:0005886">
    <property type="term" value="C:plasma membrane"/>
    <property type="evidence" value="ECO:0007669"/>
    <property type="project" value="UniProtKB-SubCell"/>
</dbReference>
<dbReference type="InterPro" id="IPR000515">
    <property type="entry name" value="MetI-like"/>
</dbReference>
<evidence type="ECO:0000256" key="3">
    <source>
        <dbReference type="ARBA" id="ARBA00022475"/>
    </source>
</evidence>
<reference evidence="10 11" key="1">
    <citation type="submission" date="2022-09" db="EMBL/GenBank/DDBJ databases">
        <title>Enrichment on poylsaccharides allowed isolation of novel metabolic and taxonomic groups of Haloarchaea.</title>
        <authorList>
            <person name="Sorokin D.Y."/>
            <person name="Elcheninov A.G."/>
            <person name="Khizhniak T.V."/>
            <person name="Kolganova T.V."/>
            <person name="Kublanov I.V."/>
        </authorList>
    </citation>
    <scope>NUCLEOTIDE SEQUENCE [LARGE SCALE GENOMIC DNA]</scope>
    <source>
        <strain evidence="10 11">AArc-curdl1</strain>
    </source>
</reference>
<evidence type="ECO:0000256" key="1">
    <source>
        <dbReference type="ARBA" id="ARBA00004651"/>
    </source>
</evidence>
<name>A0AAP2Z861_9EURY</name>
<evidence type="ECO:0000256" key="5">
    <source>
        <dbReference type="ARBA" id="ARBA00022989"/>
    </source>
</evidence>
<dbReference type="EMBL" id="JAOPJZ010000005">
    <property type="protein sequence ID" value="MCU4752058.1"/>
    <property type="molecule type" value="Genomic_DNA"/>
</dbReference>
<keyword evidence="11" id="KW-1185">Reference proteome</keyword>
<evidence type="ECO:0000313" key="10">
    <source>
        <dbReference type="EMBL" id="MCU4752058.1"/>
    </source>
</evidence>
<dbReference type="AlphaFoldDB" id="A0AAP2Z861"/>
<feature type="transmembrane region" description="Helical" evidence="7">
    <location>
        <begin position="428"/>
        <end position="447"/>
    </location>
</feature>
<evidence type="ECO:0000256" key="6">
    <source>
        <dbReference type="ARBA" id="ARBA00023136"/>
    </source>
</evidence>
<dbReference type="InterPro" id="IPR050366">
    <property type="entry name" value="BP-dependent_transpt_permease"/>
</dbReference>
<keyword evidence="5 7" id="KW-1133">Transmembrane helix</keyword>
<feature type="transmembrane region" description="Helical" evidence="7">
    <location>
        <begin position="393"/>
        <end position="416"/>
    </location>
</feature>
<evidence type="ECO:0000256" key="8">
    <source>
        <dbReference type="SAM" id="MobiDB-lite"/>
    </source>
</evidence>
<dbReference type="GO" id="GO:0055085">
    <property type="term" value="P:transmembrane transport"/>
    <property type="evidence" value="ECO:0007669"/>
    <property type="project" value="InterPro"/>
</dbReference>
<feature type="transmembrane region" description="Helical" evidence="7">
    <location>
        <begin position="87"/>
        <end position="114"/>
    </location>
</feature>
<evidence type="ECO:0000313" key="11">
    <source>
        <dbReference type="Proteomes" id="UP001321047"/>
    </source>
</evidence>
<proteinExistence type="inferred from homology"/>
<dbReference type="RefSeq" id="WP_342808535.1">
    <property type="nucleotide sequence ID" value="NZ_JAOPJZ010000005.1"/>
</dbReference>
<evidence type="ECO:0000256" key="2">
    <source>
        <dbReference type="ARBA" id="ARBA00022448"/>
    </source>
</evidence>
<evidence type="ECO:0000256" key="4">
    <source>
        <dbReference type="ARBA" id="ARBA00022692"/>
    </source>
</evidence>
<protein>
    <submittedName>
        <fullName evidence="10">ABC transporter permease</fullName>
    </submittedName>
</protein>
<keyword evidence="2 7" id="KW-0813">Transport</keyword>
<keyword evidence="3" id="KW-1003">Cell membrane</keyword>
<organism evidence="10 11">
    <name type="scientific">Natronosalvus hydrolyticus</name>
    <dbReference type="NCBI Taxonomy" id="2979988"/>
    <lineage>
        <taxon>Archaea</taxon>
        <taxon>Methanobacteriati</taxon>
        <taxon>Methanobacteriota</taxon>
        <taxon>Stenosarchaea group</taxon>
        <taxon>Halobacteria</taxon>
        <taxon>Halobacteriales</taxon>
        <taxon>Natrialbaceae</taxon>
        <taxon>Natronosalvus</taxon>
    </lineage>
</organism>
<keyword evidence="4 7" id="KW-0812">Transmembrane</keyword>
<feature type="transmembrane region" description="Helical" evidence="7">
    <location>
        <begin position="134"/>
        <end position="153"/>
    </location>
</feature>
<feature type="transmembrane region" description="Helical" evidence="7">
    <location>
        <begin position="536"/>
        <end position="558"/>
    </location>
</feature>
<dbReference type="CDD" id="cd06261">
    <property type="entry name" value="TM_PBP2"/>
    <property type="match status" value="1"/>
</dbReference>
<feature type="transmembrane region" description="Helical" evidence="7">
    <location>
        <begin position="45"/>
        <end position="67"/>
    </location>
</feature>
<feature type="region of interest" description="Disordered" evidence="8">
    <location>
        <begin position="566"/>
        <end position="586"/>
    </location>
</feature>
<dbReference type="PROSITE" id="PS50928">
    <property type="entry name" value="ABC_TM1"/>
    <property type="match status" value="1"/>
</dbReference>
<dbReference type="Gene3D" id="1.10.3720.10">
    <property type="entry name" value="MetI-like"/>
    <property type="match status" value="1"/>
</dbReference>
<feature type="transmembrane region" description="Helical" evidence="7">
    <location>
        <begin position="208"/>
        <end position="230"/>
    </location>
</feature>
<comment type="similarity">
    <text evidence="7">Belongs to the binding-protein-dependent transport system permease family.</text>
</comment>
<keyword evidence="6 7" id="KW-0472">Membrane</keyword>
<gene>
    <name evidence="10" type="ORF">OB919_08680</name>
</gene>
<sequence length="586" mass="62307">MSSDETDVVLTLRERIAANPRPALIWVAGLALLILLELGRIVGWILAAGGAVRMVIGAIPSVPWWVADNVADGLSGVSGGLSQVGGAIGFSVTAALVLIAGAFLVKSLFVPFSVSKKIGLDARQIGPDALSEHLLERLVIAAGLGVGAALILVTPVGGAVDAAVASLTNALEWVANGWTLSDRELISNEGHRSPDGGWEGTFLGLSPAIAWSIRVIVIYAYAFAALVWLWKGYTTYREHYREADWTPRDDWINRFRTHYWGIFGLIVVFGFVVLALWAPALGAANAEANLYSPYQNEFEYLTDDGQVESVAHGTANIQSRSQGGDSTVGIMSYDEYDRWAPLGTNPDGKDLFTFLAFGARTSLMIGLIGIGIATSIALMMSLITSYYKGTIDIATIVVSDTIISVPVFLMVLLLSVVFQQGNHPLADIYSGGLLLALIFGALYWPGLWRAIRGPSLQVAEQEWVDAAKSYGQTPMITMRKHMAPYILSYILIYASLLLGGVIITTAALSFLGLGINPPTPEWGRMVSDGRSYVSTSSWHIATVPGILIVLVVTGFNALGDGIRDAMDPESESGDAGATAAATGGGG</sequence>
<feature type="transmembrane region" description="Helical" evidence="7">
    <location>
        <begin position="258"/>
        <end position="278"/>
    </location>
</feature>
<feature type="transmembrane region" description="Helical" evidence="7">
    <location>
        <begin position="363"/>
        <end position="386"/>
    </location>
</feature>
<dbReference type="InterPro" id="IPR035906">
    <property type="entry name" value="MetI-like_sf"/>
</dbReference>
<comment type="caution">
    <text evidence="10">The sequence shown here is derived from an EMBL/GenBank/DDBJ whole genome shotgun (WGS) entry which is preliminary data.</text>
</comment>
<evidence type="ECO:0000256" key="7">
    <source>
        <dbReference type="RuleBase" id="RU363032"/>
    </source>
</evidence>
<dbReference type="Proteomes" id="UP001321047">
    <property type="component" value="Unassembled WGS sequence"/>
</dbReference>
<dbReference type="PANTHER" id="PTHR43386">
    <property type="entry name" value="OLIGOPEPTIDE TRANSPORT SYSTEM PERMEASE PROTEIN APPC"/>
    <property type="match status" value="1"/>
</dbReference>
<feature type="transmembrane region" description="Helical" evidence="7">
    <location>
        <begin position="485"/>
        <end position="516"/>
    </location>
</feature>
<evidence type="ECO:0000259" key="9">
    <source>
        <dbReference type="PROSITE" id="PS50928"/>
    </source>
</evidence>
<dbReference type="PANTHER" id="PTHR43386:SF1">
    <property type="entry name" value="D,D-DIPEPTIDE TRANSPORT SYSTEM PERMEASE PROTEIN DDPC-RELATED"/>
    <property type="match status" value="1"/>
</dbReference>
<dbReference type="SUPFAM" id="SSF161098">
    <property type="entry name" value="MetI-like"/>
    <property type="match status" value="1"/>
</dbReference>
<feature type="domain" description="ABC transmembrane type-1" evidence="9">
    <location>
        <begin position="359"/>
        <end position="559"/>
    </location>
</feature>
<feature type="transmembrane region" description="Helical" evidence="7">
    <location>
        <begin position="20"/>
        <end position="38"/>
    </location>
</feature>
<accession>A0AAP2Z861</accession>